<dbReference type="AlphaFoldDB" id="A0AAV2R558"/>
<feature type="compositionally biased region" description="Basic and acidic residues" evidence="1">
    <location>
        <begin position="216"/>
        <end position="233"/>
    </location>
</feature>
<reference evidence="3 4" key="1">
    <citation type="submission" date="2024-05" db="EMBL/GenBank/DDBJ databases">
        <authorList>
            <person name="Wallberg A."/>
        </authorList>
    </citation>
    <scope>NUCLEOTIDE SEQUENCE [LARGE SCALE GENOMIC DNA]</scope>
</reference>
<organism evidence="3 4">
    <name type="scientific">Meganyctiphanes norvegica</name>
    <name type="common">Northern krill</name>
    <name type="synonym">Thysanopoda norvegica</name>
    <dbReference type="NCBI Taxonomy" id="48144"/>
    <lineage>
        <taxon>Eukaryota</taxon>
        <taxon>Metazoa</taxon>
        <taxon>Ecdysozoa</taxon>
        <taxon>Arthropoda</taxon>
        <taxon>Crustacea</taxon>
        <taxon>Multicrustacea</taxon>
        <taxon>Malacostraca</taxon>
        <taxon>Eumalacostraca</taxon>
        <taxon>Eucarida</taxon>
        <taxon>Euphausiacea</taxon>
        <taxon>Euphausiidae</taxon>
        <taxon>Meganyctiphanes</taxon>
    </lineage>
</organism>
<evidence type="ECO:0000256" key="2">
    <source>
        <dbReference type="SAM" id="SignalP"/>
    </source>
</evidence>
<keyword evidence="4" id="KW-1185">Reference proteome</keyword>
<feature type="chain" id="PRO_5043595575" evidence="2">
    <location>
        <begin position="18"/>
        <end position="429"/>
    </location>
</feature>
<proteinExistence type="predicted"/>
<feature type="signal peptide" evidence="2">
    <location>
        <begin position="1"/>
        <end position="17"/>
    </location>
</feature>
<feature type="compositionally biased region" description="Basic residues" evidence="1">
    <location>
        <begin position="143"/>
        <end position="154"/>
    </location>
</feature>
<feature type="non-terminal residue" evidence="3">
    <location>
        <position position="1"/>
    </location>
</feature>
<feature type="compositionally biased region" description="Polar residues" evidence="1">
    <location>
        <begin position="294"/>
        <end position="311"/>
    </location>
</feature>
<evidence type="ECO:0000256" key="1">
    <source>
        <dbReference type="SAM" id="MobiDB-lite"/>
    </source>
</evidence>
<gene>
    <name evidence="3" type="ORF">MNOR_LOCUS20213</name>
</gene>
<dbReference type="EMBL" id="CAXKWB010015458">
    <property type="protein sequence ID" value="CAL4113864.1"/>
    <property type="molecule type" value="Genomic_DNA"/>
</dbReference>
<feature type="compositionally biased region" description="Basic and acidic residues" evidence="1">
    <location>
        <begin position="192"/>
        <end position="209"/>
    </location>
</feature>
<keyword evidence="2" id="KW-0732">Signal</keyword>
<sequence length="429" mass="48014">IIQCFFISVILAAIVQADPNPHGGVIILPFNDKHESNGQILQLLTNRQAKSFNVENKVISKETNSRQGKSLFNGEEQTLGQGSLSIHQNKKNPNRKIHRKGKSIPQANKQQEGKVPGIKADSKKITPQRQGKAILKINDKTKKSPGKRVQRKGKAVSSNKGYKQTGAIKTKNYLKRRGKAVPHTKAVPAEATKTEVQRKGKSVPLDKKRTPAQKSQVERKGKKVRELNEKTATDDSTQAQSKIIMKNNKRRRQGKAVSPVKENIDDQLSEDKNTARRKQRQGKSNQALKYPQAQKYSQKMSPSTLQLNSHAGRNGRIFNGKPKNEDKFNHNGQADIAESSDKLTNNLNEETDKTNEEKITKVNNNKDYEVAKSSSEKVAQGVDTVLEENKDRQGKSLNEDVQVSKLKITMRTGPVRPDGLRAKSIIWFE</sequence>
<feature type="region of interest" description="Disordered" evidence="1">
    <location>
        <begin position="176"/>
        <end position="354"/>
    </location>
</feature>
<feature type="compositionally biased region" description="Polar residues" evidence="1">
    <location>
        <begin position="78"/>
        <end position="87"/>
    </location>
</feature>
<dbReference type="Proteomes" id="UP001497623">
    <property type="component" value="Unassembled WGS sequence"/>
</dbReference>
<comment type="caution">
    <text evidence="3">The sequence shown here is derived from an EMBL/GenBank/DDBJ whole genome shotgun (WGS) entry which is preliminary data.</text>
</comment>
<evidence type="ECO:0000313" key="4">
    <source>
        <dbReference type="Proteomes" id="UP001497623"/>
    </source>
</evidence>
<protein>
    <submittedName>
        <fullName evidence="3">Uncharacterized protein</fullName>
    </submittedName>
</protein>
<name>A0AAV2R558_MEGNR</name>
<feature type="compositionally biased region" description="Basic residues" evidence="1">
    <location>
        <begin position="88"/>
        <end position="102"/>
    </location>
</feature>
<evidence type="ECO:0000313" key="3">
    <source>
        <dbReference type="EMBL" id="CAL4113864.1"/>
    </source>
</evidence>
<feature type="region of interest" description="Disordered" evidence="1">
    <location>
        <begin position="78"/>
        <end position="162"/>
    </location>
</feature>
<accession>A0AAV2R558</accession>